<protein>
    <submittedName>
        <fullName evidence="3">Robl_LC7 domain-containing protein</fullName>
    </submittedName>
</protein>
<evidence type="ECO:0000313" key="2">
    <source>
        <dbReference type="Proteomes" id="UP000095283"/>
    </source>
</evidence>
<feature type="compositionally biased region" description="Polar residues" evidence="1">
    <location>
        <begin position="1"/>
        <end position="21"/>
    </location>
</feature>
<evidence type="ECO:0000256" key="1">
    <source>
        <dbReference type="SAM" id="MobiDB-lite"/>
    </source>
</evidence>
<name>A0A1I7X4F8_HETBA</name>
<evidence type="ECO:0000313" key="3">
    <source>
        <dbReference type="WBParaSite" id="Hba_12303"/>
    </source>
</evidence>
<keyword evidence="2" id="KW-1185">Reference proteome</keyword>
<accession>A0A1I7X4F8</accession>
<dbReference type="AlphaFoldDB" id="A0A1I7X4F8"/>
<organism evidence="2 3">
    <name type="scientific">Heterorhabditis bacteriophora</name>
    <name type="common">Entomopathogenic nematode worm</name>
    <dbReference type="NCBI Taxonomy" id="37862"/>
    <lineage>
        <taxon>Eukaryota</taxon>
        <taxon>Metazoa</taxon>
        <taxon>Ecdysozoa</taxon>
        <taxon>Nematoda</taxon>
        <taxon>Chromadorea</taxon>
        <taxon>Rhabditida</taxon>
        <taxon>Rhabditina</taxon>
        <taxon>Rhabditomorpha</taxon>
        <taxon>Strongyloidea</taxon>
        <taxon>Heterorhabditidae</taxon>
        <taxon>Heterorhabditis</taxon>
    </lineage>
</organism>
<reference evidence="3" key="1">
    <citation type="submission" date="2016-11" db="UniProtKB">
        <authorList>
            <consortium name="WormBaseParasite"/>
        </authorList>
    </citation>
    <scope>IDENTIFICATION</scope>
</reference>
<proteinExistence type="predicted"/>
<feature type="region of interest" description="Disordered" evidence="1">
    <location>
        <begin position="1"/>
        <end position="25"/>
    </location>
</feature>
<dbReference type="WBParaSite" id="Hba_12303">
    <property type="protein sequence ID" value="Hba_12303"/>
    <property type="gene ID" value="Hba_12303"/>
</dbReference>
<dbReference type="Proteomes" id="UP000095283">
    <property type="component" value="Unplaced"/>
</dbReference>
<sequence>MVRPKNCNSTENSQLTDQPGNMENHDDITKELTQYVLCSASNRGYCKELELRKLLDITTNEFQSAMIDANKRLQEVAGCQVSILIINSSGRSYVVNMLNHSEEFSESDNIQEDAKNGLLTVILIFIFMAKKPLVENANVTDTMLWDFLAGVTTNFYSSRKIPELLFF</sequence>